<dbReference type="InterPro" id="IPR022770">
    <property type="entry name" value="IucA/IucC-like_C"/>
</dbReference>
<dbReference type="Gene3D" id="1.10.150.640">
    <property type="entry name" value="AcsD, thumb domain, helical bundle"/>
    <property type="match status" value="2"/>
</dbReference>
<dbReference type="InterPro" id="IPR043032">
    <property type="entry name" value="PvsD/AcsD-like_thumb_helix"/>
</dbReference>
<dbReference type="AlphaFoldDB" id="A0A562Q0X1"/>
<evidence type="ECO:0000313" key="7">
    <source>
        <dbReference type="Proteomes" id="UP000437862"/>
    </source>
</evidence>
<dbReference type="GO" id="GO:0019290">
    <property type="term" value="P:siderophore biosynthetic process"/>
    <property type="evidence" value="ECO:0007669"/>
    <property type="project" value="InterPro"/>
</dbReference>
<dbReference type="InterPro" id="IPR043045">
    <property type="entry name" value="PvsD/AcsD-like_palm_helix"/>
</dbReference>
<feature type="domain" description="Aerobactin siderophore biosynthesis IucA/IucC N-terminal" evidence="2">
    <location>
        <begin position="153"/>
        <end position="379"/>
    </location>
</feature>
<dbReference type="InterPro" id="IPR007310">
    <property type="entry name" value="Aerobactin_biosyn_IucA/IucC_N"/>
</dbReference>
<name>A0A562Q0X1_9BURK</name>
<gene>
    <name evidence="4" type="ORF">GO485_03140</name>
    <name evidence="5" type="ORF">IP92_01570</name>
</gene>
<dbReference type="PANTHER" id="PTHR34384">
    <property type="entry name" value="L-2,3-DIAMINOPROPANOATE--CITRATE LIGASE"/>
    <property type="match status" value="1"/>
</dbReference>
<dbReference type="GO" id="GO:0016881">
    <property type="term" value="F:acid-amino acid ligase activity"/>
    <property type="evidence" value="ECO:0007669"/>
    <property type="project" value="UniProtKB-ARBA"/>
</dbReference>
<keyword evidence="7" id="KW-1185">Reference proteome</keyword>
<dbReference type="Proteomes" id="UP000315112">
    <property type="component" value="Unassembled WGS sequence"/>
</dbReference>
<dbReference type="PANTHER" id="PTHR34384:SF5">
    <property type="entry name" value="L-2,3-DIAMINOPROPANOATE--CITRATE LIGASE"/>
    <property type="match status" value="1"/>
</dbReference>
<protein>
    <submittedName>
        <fullName evidence="4">IucA/IucC family siderophore biosynthesis protein</fullName>
    </submittedName>
    <submittedName>
        <fullName evidence="5">Siderophore synthetase component</fullName>
    </submittedName>
</protein>
<dbReference type="EMBL" id="VLKW01000002">
    <property type="protein sequence ID" value="TWI50341.1"/>
    <property type="molecule type" value="Genomic_DNA"/>
</dbReference>
<dbReference type="Gene3D" id="3.30.160.870">
    <property type="match status" value="1"/>
</dbReference>
<evidence type="ECO:0000256" key="1">
    <source>
        <dbReference type="ARBA" id="ARBA00007832"/>
    </source>
</evidence>
<dbReference type="RefSeq" id="WP_145873950.1">
    <property type="nucleotide sequence ID" value="NZ_CP046904.1"/>
</dbReference>
<dbReference type="Proteomes" id="UP000437862">
    <property type="component" value="Chromosome"/>
</dbReference>
<dbReference type="Gene3D" id="2.30.30.1240">
    <property type="entry name" value="AscD, thumb domain, four stranded beta-sheet"/>
    <property type="match status" value="1"/>
</dbReference>
<proteinExistence type="inferred from homology"/>
<reference evidence="5 6" key="1">
    <citation type="journal article" date="2015" name="Stand. Genomic Sci.">
        <title>Genomic Encyclopedia of Bacterial and Archaeal Type Strains, Phase III: the genomes of soil and plant-associated and newly described type strains.</title>
        <authorList>
            <person name="Whitman W.B."/>
            <person name="Woyke T."/>
            <person name="Klenk H.P."/>
            <person name="Zhou Y."/>
            <person name="Lilburn T.G."/>
            <person name="Beck B.J."/>
            <person name="De Vos P."/>
            <person name="Vandamme P."/>
            <person name="Eisen J.A."/>
            <person name="Garrity G."/>
            <person name="Hugenholtz P."/>
            <person name="Kyrpides N.C."/>
        </authorList>
    </citation>
    <scope>NUCLEOTIDE SEQUENCE [LARGE SCALE GENOMIC DNA]</scope>
    <source>
        <strain evidence="5 6">CGMCC 1.10685</strain>
    </source>
</reference>
<dbReference type="OrthoDB" id="495728at2"/>
<evidence type="ECO:0000313" key="5">
    <source>
        <dbReference type="EMBL" id="TWI50341.1"/>
    </source>
</evidence>
<organism evidence="5 6">
    <name type="scientific">Pseudoduganella flava</name>
    <dbReference type="NCBI Taxonomy" id="871742"/>
    <lineage>
        <taxon>Bacteria</taxon>
        <taxon>Pseudomonadati</taxon>
        <taxon>Pseudomonadota</taxon>
        <taxon>Betaproteobacteria</taxon>
        <taxon>Burkholderiales</taxon>
        <taxon>Oxalobacteraceae</taxon>
        <taxon>Telluria group</taxon>
        <taxon>Pseudoduganella</taxon>
    </lineage>
</organism>
<dbReference type="EMBL" id="CP046904">
    <property type="protein sequence ID" value="QGZ38141.1"/>
    <property type="molecule type" value="Genomic_DNA"/>
</dbReference>
<feature type="domain" description="Aerobactin siderophore biosynthesis IucA/IucC-like C-terminal" evidence="3">
    <location>
        <begin position="411"/>
        <end position="571"/>
    </location>
</feature>
<dbReference type="InterPro" id="IPR043033">
    <property type="entry name" value="PvsD/AcsD-like_thumb_beta"/>
</dbReference>
<comment type="similarity">
    <text evidence="1">Belongs to the IucA/IucC family.</text>
</comment>
<reference evidence="5" key="2">
    <citation type="submission" date="2019-07" db="EMBL/GenBank/DDBJ databases">
        <authorList>
            <person name="Whitman W."/>
            <person name="Huntemann M."/>
            <person name="Clum A."/>
            <person name="Pillay M."/>
            <person name="Palaniappan K."/>
            <person name="Varghese N."/>
            <person name="Mikhailova N."/>
            <person name="Stamatis D."/>
            <person name="Reddy T."/>
            <person name="Daum C."/>
            <person name="Shapiro N."/>
            <person name="Ivanova N."/>
            <person name="Kyrpides N."/>
            <person name="Woyke T."/>
        </authorList>
    </citation>
    <scope>NUCLEOTIDE SEQUENCE</scope>
    <source>
        <strain evidence="5">CGMCC 1.10685</strain>
    </source>
</reference>
<dbReference type="Gene3D" id="1.10.340.60">
    <property type="entry name" value="AcsD, palm domain, helix bundle"/>
    <property type="match status" value="1"/>
</dbReference>
<accession>A0A562Q0X1</accession>
<evidence type="ECO:0000259" key="2">
    <source>
        <dbReference type="Pfam" id="PF04183"/>
    </source>
</evidence>
<evidence type="ECO:0000313" key="6">
    <source>
        <dbReference type="Proteomes" id="UP000315112"/>
    </source>
</evidence>
<dbReference type="Pfam" id="PF04183">
    <property type="entry name" value="IucA_IucC"/>
    <property type="match status" value="1"/>
</dbReference>
<reference evidence="4 7" key="3">
    <citation type="submission" date="2019-12" db="EMBL/GenBank/DDBJ databases">
        <title>Draft Genome Sequences of Six Type Strains of the Genus Massilia.</title>
        <authorList>
            <person name="Miess H."/>
            <person name="Frediansyah A."/>
            <person name="Goeker M."/>
            <person name="Gross H."/>
        </authorList>
    </citation>
    <scope>NUCLEOTIDE SEQUENCE [LARGE SCALE GENOMIC DNA]</scope>
    <source>
        <strain evidence="4 7">DSM 26639</strain>
    </source>
</reference>
<sequence>MSVRPAPAARLVADHAATHALMNCLLKEFALPMALHEGDGRGLPYALARRLRAPVTVPILIRMPDGAQFAVLADRRDPLGSQAYVSAVFGRRAGERWRMLTPAMLAERMLESCARITGKGNPELLTQIHASRDLKRAVTAHHASRHPDPLAGYLASEQGLWYGHPAQVAPKARLWPASLREEDVSPEFGAAVRLHRFEVPADGLWLGANDMPRDQALAAFADQRDAAPGHAILSMHPIQAALFCADERVQRLLADGTLRDLGRTGWLSYPTASVRTMYVPAHEYFIKGSLNVRITNCVRKNAWYELESALLIDQLLKRLTALDDGTTGGLRTVPEPAALGWSPPDHSLDDRIWFREQTGAILRRNFCLDEGEDACLLAGTVFGRDLALRANVLPFLERHLGRAPGDADLLAWFGTYAALLLRPVLNMFFHHGVVFEPHLQNTVIVQRDGQPAQLLLRDYEGVKLTAEHGIHAIPAGTHPRVRHSMEYPRAQGWNRIAYCLFVNNLSEAILALTQGRPALAPVMWQAVHETLHAIRATLRAPAPELDALLAGATIPCKTNFRIRLAAEADRYASYVQLRAPWEARA</sequence>
<evidence type="ECO:0000313" key="4">
    <source>
        <dbReference type="EMBL" id="QGZ38141.1"/>
    </source>
</evidence>
<dbReference type="InterPro" id="IPR037455">
    <property type="entry name" value="LucA/IucC-like"/>
</dbReference>
<evidence type="ECO:0000259" key="3">
    <source>
        <dbReference type="Pfam" id="PF06276"/>
    </source>
</evidence>
<dbReference type="Pfam" id="PF06276">
    <property type="entry name" value="FhuF"/>
    <property type="match status" value="1"/>
</dbReference>